<evidence type="ECO:0000313" key="1">
    <source>
        <dbReference type="EMBL" id="MDO1537159.1"/>
    </source>
</evidence>
<evidence type="ECO:0000313" key="2">
    <source>
        <dbReference type="Proteomes" id="UP001169027"/>
    </source>
</evidence>
<keyword evidence="2" id="KW-1185">Reference proteome</keyword>
<protein>
    <submittedName>
        <fullName evidence="1">Nucleotidyl transferase AbiEii/AbiGii toxin family protein</fullName>
    </submittedName>
</protein>
<proteinExistence type="predicted"/>
<comment type="caution">
    <text evidence="1">The sequence shown here is derived from an EMBL/GenBank/DDBJ whole genome shotgun (WGS) entry which is preliminary data.</text>
</comment>
<reference evidence="1" key="1">
    <citation type="submission" date="2023-06" db="EMBL/GenBank/DDBJ databases">
        <authorList>
            <person name="Jiang Y."/>
            <person name="Liu Q."/>
        </authorList>
    </citation>
    <scope>NUCLEOTIDE SEQUENCE</scope>
    <source>
        <strain evidence="1">CGMCC 1.12090</strain>
    </source>
</reference>
<keyword evidence="1" id="KW-0808">Transferase</keyword>
<dbReference type="EMBL" id="JAUKVY010000036">
    <property type="protein sequence ID" value="MDO1537159.1"/>
    <property type="molecule type" value="Genomic_DNA"/>
</dbReference>
<gene>
    <name evidence="1" type="ORF">Q2T77_33325</name>
</gene>
<dbReference type="GO" id="GO:0016740">
    <property type="term" value="F:transferase activity"/>
    <property type="evidence" value="ECO:0007669"/>
    <property type="project" value="UniProtKB-KW"/>
</dbReference>
<dbReference type="Pfam" id="PF08843">
    <property type="entry name" value="AbiEii"/>
    <property type="match status" value="1"/>
</dbReference>
<name>A0ABT8SE11_9BURK</name>
<organism evidence="1 2">
    <name type="scientific">Variovorax ginsengisoli</name>
    <dbReference type="NCBI Taxonomy" id="363844"/>
    <lineage>
        <taxon>Bacteria</taxon>
        <taxon>Pseudomonadati</taxon>
        <taxon>Pseudomonadota</taxon>
        <taxon>Betaproteobacteria</taxon>
        <taxon>Burkholderiales</taxon>
        <taxon>Comamonadaceae</taxon>
        <taxon>Variovorax</taxon>
    </lineage>
</organism>
<sequence length="220" mass="24527">MGVKSGSLPGGPWEKLFPRALALIDEISRYGGIADPFWTFGGGTVLMFRHRHRSSKDIDIFVPDPQYLGFVTPRLSDTAADLTQDYTEQPGAFVKLQFEEGEVDFVAAPNLLADAWETWDIGGRSVRVETAAEIIAKKMYHRGDRVTARDLFDLALVIEREPEPLLAATPFLLRHRPAFLAQIREPHAGLRAAFDAIATLDYTPGFDHCVAIVREFLDSL</sequence>
<dbReference type="Proteomes" id="UP001169027">
    <property type="component" value="Unassembled WGS sequence"/>
</dbReference>
<accession>A0ABT8SE11</accession>
<dbReference type="InterPro" id="IPR014942">
    <property type="entry name" value="AbiEii"/>
</dbReference>